<organism evidence="2 3">
    <name type="scientific">Plantibacter flavus</name>
    <dbReference type="NCBI Taxonomy" id="150123"/>
    <lineage>
        <taxon>Bacteria</taxon>
        <taxon>Bacillati</taxon>
        <taxon>Actinomycetota</taxon>
        <taxon>Actinomycetes</taxon>
        <taxon>Micrococcales</taxon>
        <taxon>Microbacteriaceae</taxon>
        <taxon>Plantibacter</taxon>
    </lineage>
</organism>
<comment type="caution">
    <text evidence="2">The sequence shown here is derived from an EMBL/GenBank/DDBJ whole genome shotgun (WGS) entry which is preliminary data.</text>
</comment>
<gene>
    <name evidence="2" type="ORF">EDD42_4044</name>
</gene>
<proteinExistence type="predicted"/>
<evidence type="ECO:0000256" key="1">
    <source>
        <dbReference type="SAM" id="MobiDB-lite"/>
    </source>
</evidence>
<feature type="region of interest" description="Disordered" evidence="1">
    <location>
        <begin position="55"/>
        <end position="76"/>
    </location>
</feature>
<protein>
    <submittedName>
        <fullName evidence="2">Uncharacterized protein</fullName>
    </submittedName>
</protein>
<sequence>MATEPVITVQVPLAIANALDDELEYIYERLIGIVPENIEAIVEAVRNAEPRRTILVGEDGHPMSRSDCPDQEAEDPEPIEDFDALFDDPAWQAEEAAAERRHEWEVSQRDRVDAEFVAWLDDRAEQFEAQRSEWWNERHRQLRAEYEARNK</sequence>
<reference evidence="2 3" key="1">
    <citation type="submission" date="2018-11" db="EMBL/GenBank/DDBJ databases">
        <title>Sequencing the genomes of 1000 actinobacteria strains.</title>
        <authorList>
            <person name="Klenk H.-P."/>
        </authorList>
    </citation>
    <scope>NUCLEOTIDE SEQUENCE [LARGE SCALE GENOMIC DNA]</scope>
    <source>
        <strain evidence="2 3">DSM 14012</strain>
    </source>
</reference>
<dbReference type="EMBL" id="RKHL01000002">
    <property type="protein sequence ID" value="ROR76091.1"/>
    <property type="molecule type" value="Genomic_DNA"/>
</dbReference>
<evidence type="ECO:0000313" key="2">
    <source>
        <dbReference type="EMBL" id="ROR76091.1"/>
    </source>
</evidence>
<accession>A0A3N2BLD9</accession>
<evidence type="ECO:0000313" key="3">
    <source>
        <dbReference type="Proteomes" id="UP000266915"/>
    </source>
</evidence>
<name>A0A3N2BLD9_9MICO</name>
<keyword evidence="3" id="KW-1185">Reference proteome</keyword>
<feature type="compositionally biased region" description="Basic and acidic residues" evidence="1">
    <location>
        <begin position="55"/>
        <end position="68"/>
    </location>
</feature>
<dbReference type="AlphaFoldDB" id="A0A3N2BLD9"/>
<dbReference type="Proteomes" id="UP000266915">
    <property type="component" value="Unassembled WGS sequence"/>
</dbReference>